<reference evidence="1" key="1">
    <citation type="journal article" date="2023" name="Mol. Phylogenet. Evol.">
        <title>Genome-scale phylogeny and comparative genomics of the fungal order Sordariales.</title>
        <authorList>
            <person name="Hensen N."/>
            <person name="Bonometti L."/>
            <person name="Westerberg I."/>
            <person name="Brannstrom I.O."/>
            <person name="Guillou S."/>
            <person name="Cros-Aarteil S."/>
            <person name="Calhoun S."/>
            <person name="Haridas S."/>
            <person name="Kuo A."/>
            <person name="Mondo S."/>
            <person name="Pangilinan J."/>
            <person name="Riley R."/>
            <person name="LaButti K."/>
            <person name="Andreopoulos B."/>
            <person name="Lipzen A."/>
            <person name="Chen C."/>
            <person name="Yan M."/>
            <person name="Daum C."/>
            <person name="Ng V."/>
            <person name="Clum A."/>
            <person name="Steindorff A."/>
            <person name="Ohm R.A."/>
            <person name="Martin F."/>
            <person name="Silar P."/>
            <person name="Natvig D.O."/>
            <person name="Lalanne C."/>
            <person name="Gautier V."/>
            <person name="Ament-Velasquez S.L."/>
            <person name="Kruys A."/>
            <person name="Hutchinson M.I."/>
            <person name="Powell A.J."/>
            <person name="Barry K."/>
            <person name="Miller A.N."/>
            <person name="Grigoriev I.V."/>
            <person name="Debuchy R."/>
            <person name="Gladieux P."/>
            <person name="Hiltunen Thoren M."/>
            <person name="Johannesson H."/>
        </authorList>
    </citation>
    <scope>NUCLEOTIDE SEQUENCE</scope>
    <source>
        <strain evidence="1">FGSC 1904</strain>
    </source>
</reference>
<accession>A0AAE0PHB6</accession>
<gene>
    <name evidence="1" type="ORF">B0T20DRAFT_171217</name>
</gene>
<evidence type="ECO:0000313" key="1">
    <source>
        <dbReference type="EMBL" id="KAK3399852.1"/>
    </source>
</evidence>
<protein>
    <submittedName>
        <fullName evidence="1">Uncharacterized protein</fullName>
    </submittedName>
</protein>
<name>A0AAE0PHB6_SORBR</name>
<proteinExistence type="predicted"/>
<sequence length="95" mass="10536">MAWVVCLLQTVNGWCQNPPRLRLPCLMTAGRQSLRRGQCLGRGLGVSIPGPFLEPLCCRLVDHAVSGAANDYWSVMESLDQKEGPFLIYRCGVKM</sequence>
<dbReference type="Proteomes" id="UP001281003">
    <property type="component" value="Unassembled WGS sequence"/>
</dbReference>
<dbReference type="AlphaFoldDB" id="A0AAE0PHB6"/>
<dbReference type="EMBL" id="JAUTDP010000004">
    <property type="protein sequence ID" value="KAK3399852.1"/>
    <property type="molecule type" value="Genomic_DNA"/>
</dbReference>
<evidence type="ECO:0000313" key="2">
    <source>
        <dbReference type="Proteomes" id="UP001281003"/>
    </source>
</evidence>
<keyword evidence="2" id="KW-1185">Reference proteome</keyword>
<comment type="caution">
    <text evidence="1">The sequence shown here is derived from an EMBL/GenBank/DDBJ whole genome shotgun (WGS) entry which is preliminary data.</text>
</comment>
<reference evidence="1" key="2">
    <citation type="submission" date="2023-07" db="EMBL/GenBank/DDBJ databases">
        <authorList>
            <consortium name="Lawrence Berkeley National Laboratory"/>
            <person name="Haridas S."/>
            <person name="Hensen N."/>
            <person name="Bonometti L."/>
            <person name="Westerberg I."/>
            <person name="Brannstrom I.O."/>
            <person name="Guillou S."/>
            <person name="Cros-Aarteil S."/>
            <person name="Calhoun S."/>
            <person name="Kuo A."/>
            <person name="Mondo S."/>
            <person name="Pangilinan J."/>
            <person name="Riley R."/>
            <person name="LaButti K."/>
            <person name="Andreopoulos B."/>
            <person name="Lipzen A."/>
            <person name="Chen C."/>
            <person name="Yanf M."/>
            <person name="Daum C."/>
            <person name="Ng V."/>
            <person name="Clum A."/>
            <person name="Steindorff A."/>
            <person name="Ohm R."/>
            <person name="Martin F."/>
            <person name="Silar P."/>
            <person name="Natvig D."/>
            <person name="Lalanne C."/>
            <person name="Gautier V."/>
            <person name="Ament-velasquez S.L."/>
            <person name="Kruys A."/>
            <person name="Hutchinson M.I."/>
            <person name="Powell A.J."/>
            <person name="Barry K."/>
            <person name="Miller A.N."/>
            <person name="Grigoriev I.V."/>
            <person name="Debuchy R."/>
            <person name="Gladieux P."/>
            <person name="Thoren M.H."/>
            <person name="Johannesson H."/>
        </authorList>
    </citation>
    <scope>NUCLEOTIDE SEQUENCE</scope>
    <source>
        <strain evidence="1">FGSC 1904</strain>
    </source>
</reference>
<organism evidence="1 2">
    <name type="scientific">Sordaria brevicollis</name>
    <dbReference type="NCBI Taxonomy" id="83679"/>
    <lineage>
        <taxon>Eukaryota</taxon>
        <taxon>Fungi</taxon>
        <taxon>Dikarya</taxon>
        <taxon>Ascomycota</taxon>
        <taxon>Pezizomycotina</taxon>
        <taxon>Sordariomycetes</taxon>
        <taxon>Sordariomycetidae</taxon>
        <taxon>Sordariales</taxon>
        <taxon>Sordariaceae</taxon>
        <taxon>Sordaria</taxon>
    </lineage>
</organism>